<dbReference type="EMBL" id="CAJVPM010006270">
    <property type="protein sequence ID" value="CAG8533196.1"/>
    <property type="molecule type" value="Genomic_DNA"/>
</dbReference>
<evidence type="ECO:0000313" key="2">
    <source>
        <dbReference type="Proteomes" id="UP000789860"/>
    </source>
</evidence>
<accession>A0ACA9LIJ1</accession>
<gene>
    <name evidence="1" type="ORF">SCALOS_LOCUS4539</name>
</gene>
<sequence>LRIDNMDQQTSGSHINHINRKGNIYLNETPKVKNFGDKKTEFFTTMSQEEHMPREAFKDVKVIVPLTPKPIMSPSSPKTMSLGRINISSLKDALNRPRNSRHLKNLSEMNISPPDINDPILFESKVAKWSSSTIKKSSNKYLILTRNSLCGFKNADKANKIFDGLPLYTIPRKSSADSSCSTDITNLSDSSNTKTLPAEHVILCLATVFAITEQLTPEPHIRIDYMSSLKKQVHVSITAPDIQKHRQWFAVLKPAIHNSDPIGSFLTNDQRIWIMNKLRSLDDLADENEKKLMAHRVLLKSLTDENNFGQSEKDLKTPVFLILGKNNIYIIPSNVRNDGIPSEENRKSNDFKVNNNTKNSNNLIKEIDFWKYKYPLLCIADIRFNNLDDTFQITFKNDDKFSKRTIIISSLFSEIIMTEIRSVIDSITFWWTSPSYKSVQSSTTISPISPISSINSPISSITSPISSITSPISSINSPISSINSPISSITSPISSINSPISSITSPISSTLTTKISQEFGIERMIEAQCHVFGVSKSRISFNVEYVLGDDNIQLGLGVDNLPFRFILLPPKHDNNGIYSTDELMAVFNSLKYHPLLSEVILSNINLFELQIQPASQNNEECNNMLGTVLYDLLISNTKLRKLNLNSCGITSETIFAIGNALITGNSNLNKLLISDSSITRECAQTLANGIKSHSSSIKELDISNCKLTHDGLVLIIQALYSKNPEELESLNISDNICDIDSIILTELLLKTKNLRTLNLRNCLKFFTGIKPIISLETLGEIQLTTLDLGGIPLNNKSHLLSLYAYIRSSSFSKVKYFSIDNCNLDGEALAVILSYITTSPNCEKIRVWAGGNFIAKTSDSCKEFCYAVRNDWTPIWLSLKDSIFGSNIDQVIEILSSFCENTVIKYLDLSNPQFFISNETITQNPQILTTTKKACEVIGKLFRSNKNILELNLQGNSERKWGHFLGAQLLKLDENTRLERLNIEGNSISDQGAKSLSEALKKNVTLKSLNIDDNEIGIDGYLSLHKVLTSRQNITLQNFGFPIKDFQSYNESLDTKLTTTLPITRTSQKIASEKQKINFKQLIDEILFIIEKNSSIGDSSTR</sequence>
<proteinExistence type="predicted"/>
<keyword evidence="2" id="KW-1185">Reference proteome</keyword>
<comment type="caution">
    <text evidence="1">The sequence shown here is derived from an EMBL/GenBank/DDBJ whole genome shotgun (WGS) entry which is preliminary data.</text>
</comment>
<reference evidence="1" key="1">
    <citation type="submission" date="2021-06" db="EMBL/GenBank/DDBJ databases">
        <authorList>
            <person name="Kallberg Y."/>
            <person name="Tangrot J."/>
            <person name="Rosling A."/>
        </authorList>
    </citation>
    <scope>NUCLEOTIDE SEQUENCE</scope>
    <source>
        <strain evidence="1">AU212A</strain>
    </source>
</reference>
<evidence type="ECO:0000313" key="1">
    <source>
        <dbReference type="EMBL" id="CAG8533196.1"/>
    </source>
</evidence>
<protein>
    <submittedName>
        <fullName evidence="1">4274_t:CDS:1</fullName>
    </submittedName>
</protein>
<name>A0ACA9LIJ1_9GLOM</name>
<feature type="non-terminal residue" evidence="1">
    <location>
        <position position="1"/>
    </location>
</feature>
<organism evidence="1 2">
    <name type="scientific">Scutellospora calospora</name>
    <dbReference type="NCBI Taxonomy" id="85575"/>
    <lineage>
        <taxon>Eukaryota</taxon>
        <taxon>Fungi</taxon>
        <taxon>Fungi incertae sedis</taxon>
        <taxon>Mucoromycota</taxon>
        <taxon>Glomeromycotina</taxon>
        <taxon>Glomeromycetes</taxon>
        <taxon>Diversisporales</taxon>
        <taxon>Gigasporaceae</taxon>
        <taxon>Scutellospora</taxon>
    </lineage>
</organism>
<dbReference type="Proteomes" id="UP000789860">
    <property type="component" value="Unassembled WGS sequence"/>
</dbReference>